<evidence type="ECO:0000313" key="3">
    <source>
        <dbReference type="Proteomes" id="UP000237921"/>
    </source>
</evidence>
<evidence type="ECO:0000313" key="2">
    <source>
        <dbReference type="EMBL" id="AVF43544.1"/>
    </source>
</evidence>
<reference evidence="3" key="1">
    <citation type="submission" date="2017-12" db="EMBL/GenBank/DDBJ databases">
        <title>FDA dAtabase for Regulatory Grade micrObial Sequences (FDA-ARGOS): Supporting development and validation of Infectious Disease Dx tests.</title>
        <authorList>
            <person name="Hoffmann M."/>
            <person name="Allard M."/>
            <person name="Evans P."/>
            <person name="Brown E."/>
            <person name="Tallon L."/>
            <person name="Sadzewicz L."/>
            <person name="Sengamalay N."/>
            <person name="Ott S."/>
            <person name="Godinez A."/>
            <person name="Nagaraj S."/>
            <person name="Vavikolanu K."/>
            <person name="Aluvathingal J."/>
            <person name="Nadendla S."/>
            <person name="Sichtig H."/>
        </authorList>
    </citation>
    <scope>NUCLEOTIDE SEQUENCE [LARGE SCALE GENOMIC DNA]</scope>
    <source>
        <strain evidence="3">FDAARGOS_129</strain>
    </source>
</reference>
<evidence type="ECO:0000256" key="1">
    <source>
        <dbReference type="SAM" id="Coils"/>
    </source>
</evidence>
<dbReference type="Proteomes" id="UP000237921">
    <property type="component" value="Chromosome"/>
</dbReference>
<protein>
    <submittedName>
        <fullName evidence="2">Uncharacterized protein</fullName>
    </submittedName>
</protein>
<name>A0A2L1VEC1_ACINO</name>
<proteinExistence type="predicted"/>
<dbReference type="EMBL" id="CP014019">
    <property type="protein sequence ID" value="AVF43544.1"/>
    <property type="molecule type" value="Genomic_DNA"/>
</dbReference>
<organism evidence="2 3">
    <name type="scientific">Acinetobacter nosocomialis</name>
    <dbReference type="NCBI Taxonomy" id="106654"/>
    <lineage>
        <taxon>Bacteria</taxon>
        <taxon>Pseudomonadati</taxon>
        <taxon>Pseudomonadota</taxon>
        <taxon>Gammaproteobacteria</taxon>
        <taxon>Moraxellales</taxon>
        <taxon>Moraxellaceae</taxon>
        <taxon>Acinetobacter</taxon>
        <taxon>Acinetobacter calcoaceticus/baumannii complex</taxon>
    </lineage>
</organism>
<feature type="coiled-coil region" evidence="1">
    <location>
        <begin position="9"/>
        <end position="43"/>
    </location>
</feature>
<dbReference type="RefSeq" id="WP_104918675.1">
    <property type="nucleotide sequence ID" value="NZ_CP014019.1"/>
</dbReference>
<dbReference type="AlphaFoldDB" id="A0A2L1VEC1"/>
<sequence>MSDYMHMTLEQLQQEHAELLAFNEELDRRCKAHKADAQKYQTKCFHITTLLMNPVDQDMTLKAIKTVIERVGEG</sequence>
<keyword evidence="1" id="KW-0175">Coiled coil</keyword>
<accession>A0A2L1VEC1</accession>
<gene>
    <name evidence="2" type="ORF">AL533_03645</name>
</gene>